<evidence type="ECO:0000313" key="4">
    <source>
        <dbReference type="EMBL" id="PVU71219.1"/>
    </source>
</evidence>
<accession>A0A2T9WTU1</accession>
<comment type="caution">
    <text evidence="4">The sequence shown here is derived from an EMBL/GenBank/DDBJ whole genome shotgun (WGS) entry which is preliminary data.</text>
</comment>
<dbReference type="PANTHER" id="PTHR12826">
    <property type="entry name" value="RIBONUCLEASE Y"/>
    <property type="match status" value="1"/>
</dbReference>
<dbReference type="SUPFAM" id="SSF54791">
    <property type="entry name" value="Eukaryotic type KH-domain (KH-domain type I)"/>
    <property type="match status" value="1"/>
</dbReference>
<dbReference type="PROSITE" id="PS50084">
    <property type="entry name" value="KH_TYPE_1"/>
    <property type="match status" value="1"/>
</dbReference>
<gene>
    <name evidence="4" type="ORF">DDW05_01705</name>
</gene>
<proteinExistence type="predicted"/>
<evidence type="ECO:0000259" key="3">
    <source>
        <dbReference type="Pfam" id="PF22891"/>
    </source>
</evidence>
<name>A0A2T9WTU1_NANST</name>
<organism evidence="4 5">
    <name type="scientific">Nanobsidianus stetteri</name>
    <dbReference type="NCBI Taxonomy" id="1294122"/>
    <lineage>
        <taxon>Archaea</taxon>
        <taxon>Nanobdellota</taxon>
        <taxon>Candidatus Nanoarchaeia</taxon>
        <taxon>Nanoarchaeales</taxon>
        <taxon>Nanopusillaceae</taxon>
        <taxon>Candidatus Nanobsidianus</taxon>
    </lineage>
</organism>
<feature type="domain" description="PNO1 second type I KH" evidence="3">
    <location>
        <begin position="76"/>
        <end position="156"/>
    </location>
</feature>
<dbReference type="Pfam" id="PF22891">
    <property type="entry name" value="KH_PNO1_2nd"/>
    <property type="match status" value="1"/>
</dbReference>
<keyword evidence="1 2" id="KW-0694">RNA-binding</keyword>
<dbReference type="EMBL" id="QEFH01000010">
    <property type="protein sequence ID" value="PVU71219.1"/>
    <property type="molecule type" value="Genomic_DNA"/>
</dbReference>
<evidence type="ECO:0000313" key="5">
    <source>
        <dbReference type="Proteomes" id="UP000245908"/>
    </source>
</evidence>
<evidence type="ECO:0000256" key="1">
    <source>
        <dbReference type="ARBA" id="ARBA00022884"/>
    </source>
</evidence>
<dbReference type="InterPro" id="IPR055211">
    <property type="entry name" value="KH_PNO1_2nd"/>
</dbReference>
<reference evidence="4 5" key="1">
    <citation type="journal article" date="2015" name="Appl. Environ. Microbiol.">
        <title>Nanoarchaeota, Their Sulfolobales Host, and Nanoarchaeota Virus Distribution across Yellowstone National Park Hot Springs.</title>
        <authorList>
            <person name="Munson-McGee J.H."/>
            <person name="Field E.K."/>
            <person name="Bateson M."/>
            <person name="Rooney C."/>
            <person name="Stepanauskas R."/>
            <person name="Young M.J."/>
        </authorList>
    </citation>
    <scope>NUCLEOTIDE SEQUENCE [LARGE SCALE GENOMIC DNA]</scope>
    <source>
        <strain evidence="4">SCGC AB-777_O03</strain>
    </source>
</reference>
<dbReference type="GO" id="GO:0003723">
    <property type="term" value="F:RNA binding"/>
    <property type="evidence" value="ECO:0007669"/>
    <property type="project" value="UniProtKB-UniRule"/>
</dbReference>
<evidence type="ECO:0000256" key="2">
    <source>
        <dbReference type="PROSITE-ProRule" id="PRU00117"/>
    </source>
</evidence>
<dbReference type="Proteomes" id="UP000245908">
    <property type="component" value="Unassembled WGS sequence"/>
</dbReference>
<dbReference type="PANTHER" id="PTHR12826:SF13">
    <property type="entry name" value="RNA-BINDING PROTEIN PNO1"/>
    <property type="match status" value="1"/>
</dbReference>
<dbReference type="Gene3D" id="3.30.1370.10">
    <property type="entry name" value="K Homology domain, type 1"/>
    <property type="match status" value="1"/>
</dbReference>
<dbReference type="InterPro" id="IPR036612">
    <property type="entry name" value="KH_dom_type_1_sf"/>
</dbReference>
<protein>
    <recommendedName>
        <fullName evidence="3">PNO1 second type I KH domain-containing protein</fullName>
    </recommendedName>
</protein>
<dbReference type="AlphaFoldDB" id="A0A2T9WTU1"/>
<sequence length="173" mass="20798">MYTYEFDIGDIKVSELENLLKERNIKYNRNKNKIIVYCEDFYFLYKFDKFVKGLKAGFDIKKLSNILDNDWDILEIDLKQVFEKKMNHIVRIKGRIIGEEGKVLEELRKRTNADIIIKDKYIYILGDNISLQSAYEGIKRIIKGEKHNTVFNYLDKYIKDLMNKDKEFARYIK</sequence>